<proteinExistence type="predicted"/>
<keyword evidence="11" id="KW-1185">Reference proteome</keyword>
<protein>
    <submittedName>
        <fullName evidence="12">Glyco_trans_4-like_N domain-containing protein</fullName>
    </submittedName>
</protein>
<dbReference type="EMBL" id="UZAH01025487">
    <property type="protein sequence ID" value="VDO64890.1"/>
    <property type="molecule type" value="Genomic_DNA"/>
</dbReference>
<dbReference type="PANTHER" id="PTHR13036">
    <property type="entry name" value="BETA1,4 MANNOSYLTRANSFERASE"/>
    <property type="match status" value="1"/>
</dbReference>
<evidence type="ECO:0000256" key="4">
    <source>
        <dbReference type="ARBA" id="ARBA00022679"/>
    </source>
</evidence>
<dbReference type="GO" id="GO:0005789">
    <property type="term" value="C:endoplasmic reticulum membrane"/>
    <property type="evidence" value="ECO:0007669"/>
    <property type="project" value="UniProtKB-SubCell"/>
</dbReference>
<evidence type="ECO:0000313" key="12">
    <source>
        <dbReference type="WBParaSite" id="HPBE_0000552101-mRNA-1"/>
    </source>
</evidence>
<comment type="subcellular location">
    <subcellularLocation>
        <location evidence="1">Endoplasmic reticulum membrane</location>
        <topology evidence="1">Single-pass membrane protein</topology>
    </subcellularLocation>
</comment>
<feature type="domain" description="Glycosyltransferase subfamily 4-like N-terminal" evidence="9">
    <location>
        <begin position="77"/>
        <end position="195"/>
    </location>
</feature>
<keyword evidence="7" id="KW-1133">Transmembrane helix</keyword>
<dbReference type="Pfam" id="PF13692">
    <property type="entry name" value="Glyco_trans_1_4"/>
    <property type="match status" value="1"/>
</dbReference>
<gene>
    <name evidence="10" type="ORF">HPBE_LOCUS5522</name>
</gene>
<dbReference type="PANTHER" id="PTHR13036:SF0">
    <property type="entry name" value="CHITOBIOSYLDIPHOSPHODOLICHOL BETA-MANNOSYLTRANSFERASE"/>
    <property type="match status" value="1"/>
</dbReference>
<evidence type="ECO:0000256" key="2">
    <source>
        <dbReference type="ARBA" id="ARBA00004922"/>
    </source>
</evidence>
<organism evidence="11 12">
    <name type="scientific">Heligmosomoides polygyrus</name>
    <name type="common">Parasitic roundworm</name>
    <dbReference type="NCBI Taxonomy" id="6339"/>
    <lineage>
        <taxon>Eukaryota</taxon>
        <taxon>Metazoa</taxon>
        <taxon>Ecdysozoa</taxon>
        <taxon>Nematoda</taxon>
        <taxon>Chromadorea</taxon>
        <taxon>Rhabditida</taxon>
        <taxon>Rhabditina</taxon>
        <taxon>Rhabditomorpha</taxon>
        <taxon>Strongyloidea</taxon>
        <taxon>Heligmosomidae</taxon>
        <taxon>Heligmosomoides</taxon>
    </lineage>
</organism>
<dbReference type="AlphaFoldDB" id="A0A183FG03"/>
<dbReference type="SUPFAM" id="SSF53756">
    <property type="entry name" value="UDP-Glycosyltransferase/glycogen phosphorylase"/>
    <property type="match status" value="1"/>
</dbReference>
<dbReference type="WBParaSite" id="HPBE_0000552101-mRNA-1">
    <property type="protein sequence ID" value="HPBE_0000552101-mRNA-1"/>
    <property type="gene ID" value="HPBE_0000552101"/>
</dbReference>
<reference evidence="12" key="2">
    <citation type="submission" date="2019-09" db="UniProtKB">
        <authorList>
            <consortium name="WormBaseParasite"/>
        </authorList>
    </citation>
    <scope>IDENTIFICATION</scope>
</reference>
<evidence type="ECO:0000256" key="1">
    <source>
        <dbReference type="ARBA" id="ARBA00004389"/>
    </source>
</evidence>
<sequence>MERLFRRYTAAVVVLGDIGRSPRMCYHAYSLATQLNYNVNLIGYLDSIPHPLIHNNTHIKYVALAPPPDRIARLPEALQLPLKFLWTFVVLSWALLFRIGWDVKLILMQNPPALPTMFVCWIVSRLKSAKFVIDWHNYMWSVIRDKSGGFLLSFFRYIEWVYRWEGACGRRADAGLCVTRAMREDLQRAWGVHAAVFYDRAPRCTFKEFSLNHKHELLLRLGLGTNGQVFGANPSEDATRFSVRDPSTRQVLFRDDRPLLVISSTSWTPDEDFQILLDAAKKYNEVAAINRSSTPATRLPIIVLVITGRGPMKEYYMEKIQRMKMDYVEVHTPWLESQDYPLMIATADLGVSLHTSTSGLDLPMKVVDMFGAGIPVLAKRFNCIGELVQDGQNGFLFDTATDLFQQLYSLATGFPTHSKVPIPLK</sequence>
<evidence type="ECO:0000256" key="5">
    <source>
        <dbReference type="ARBA" id="ARBA00022692"/>
    </source>
</evidence>
<dbReference type="InterPro" id="IPR026051">
    <property type="entry name" value="ALG1-like"/>
</dbReference>
<evidence type="ECO:0000256" key="6">
    <source>
        <dbReference type="ARBA" id="ARBA00022824"/>
    </source>
</evidence>
<dbReference type="OrthoDB" id="614844at2759"/>
<keyword evidence="5" id="KW-0812">Transmembrane</keyword>
<evidence type="ECO:0000256" key="3">
    <source>
        <dbReference type="ARBA" id="ARBA00022676"/>
    </source>
</evidence>
<dbReference type="Pfam" id="PF13579">
    <property type="entry name" value="Glyco_trans_4_4"/>
    <property type="match status" value="1"/>
</dbReference>
<keyword evidence="4" id="KW-0808">Transferase</keyword>
<evidence type="ECO:0000313" key="10">
    <source>
        <dbReference type="EMBL" id="VDO64890.1"/>
    </source>
</evidence>
<dbReference type="GO" id="GO:0000030">
    <property type="term" value="F:mannosyltransferase activity"/>
    <property type="evidence" value="ECO:0007669"/>
    <property type="project" value="InterPro"/>
</dbReference>
<accession>A0A183FG03</accession>
<dbReference type="InterPro" id="IPR028098">
    <property type="entry name" value="Glyco_trans_4-like_N"/>
</dbReference>
<keyword evidence="6" id="KW-0256">Endoplasmic reticulum</keyword>
<evidence type="ECO:0000259" key="9">
    <source>
        <dbReference type="Pfam" id="PF13579"/>
    </source>
</evidence>
<dbReference type="Proteomes" id="UP000050761">
    <property type="component" value="Unassembled WGS sequence"/>
</dbReference>
<accession>A0A3P7WUH6</accession>
<evidence type="ECO:0000313" key="11">
    <source>
        <dbReference type="Proteomes" id="UP000050761"/>
    </source>
</evidence>
<evidence type="ECO:0000256" key="7">
    <source>
        <dbReference type="ARBA" id="ARBA00022989"/>
    </source>
</evidence>
<comment type="pathway">
    <text evidence="2">Protein modification; protein glycosylation.</text>
</comment>
<name>A0A183FG03_HELPZ</name>
<evidence type="ECO:0000256" key="8">
    <source>
        <dbReference type="ARBA" id="ARBA00023136"/>
    </source>
</evidence>
<keyword evidence="8" id="KW-0472">Membrane</keyword>
<reference evidence="10 11" key="1">
    <citation type="submission" date="2018-11" db="EMBL/GenBank/DDBJ databases">
        <authorList>
            <consortium name="Pathogen Informatics"/>
        </authorList>
    </citation>
    <scope>NUCLEOTIDE SEQUENCE [LARGE SCALE GENOMIC DNA]</scope>
</reference>
<keyword evidence="3" id="KW-0328">Glycosyltransferase</keyword>
<dbReference type="Gene3D" id="3.40.50.2000">
    <property type="entry name" value="Glycogen Phosphorylase B"/>
    <property type="match status" value="1"/>
</dbReference>